<organism evidence="1 2">
    <name type="scientific">Brassica carinata</name>
    <name type="common">Ethiopian mustard</name>
    <name type="synonym">Abyssinian cabbage</name>
    <dbReference type="NCBI Taxonomy" id="52824"/>
    <lineage>
        <taxon>Eukaryota</taxon>
        <taxon>Viridiplantae</taxon>
        <taxon>Streptophyta</taxon>
        <taxon>Embryophyta</taxon>
        <taxon>Tracheophyta</taxon>
        <taxon>Spermatophyta</taxon>
        <taxon>Magnoliopsida</taxon>
        <taxon>eudicotyledons</taxon>
        <taxon>Gunneridae</taxon>
        <taxon>Pentapetalae</taxon>
        <taxon>rosids</taxon>
        <taxon>malvids</taxon>
        <taxon>Brassicales</taxon>
        <taxon>Brassicaceae</taxon>
        <taxon>Brassiceae</taxon>
        <taxon>Brassica</taxon>
    </lineage>
</organism>
<name>A0A8X7QEY3_BRACI</name>
<reference evidence="1 2" key="1">
    <citation type="submission" date="2020-02" db="EMBL/GenBank/DDBJ databases">
        <authorList>
            <person name="Ma Q."/>
            <person name="Huang Y."/>
            <person name="Song X."/>
            <person name="Pei D."/>
        </authorList>
    </citation>
    <scope>NUCLEOTIDE SEQUENCE [LARGE SCALE GENOMIC DNA]</scope>
    <source>
        <strain evidence="1">Sxm20200214</strain>
        <tissue evidence="1">Leaf</tissue>
    </source>
</reference>
<dbReference type="AlphaFoldDB" id="A0A8X7QEY3"/>
<protein>
    <submittedName>
        <fullName evidence="1">Uncharacterized protein</fullName>
    </submittedName>
</protein>
<dbReference type="Proteomes" id="UP000886595">
    <property type="component" value="Unassembled WGS sequence"/>
</dbReference>
<dbReference type="OrthoDB" id="10518139at2759"/>
<accession>A0A8X7QEY3</accession>
<evidence type="ECO:0000313" key="1">
    <source>
        <dbReference type="EMBL" id="KAG2266853.1"/>
    </source>
</evidence>
<evidence type="ECO:0000313" key="2">
    <source>
        <dbReference type="Proteomes" id="UP000886595"/>
    </source>
</evidence>
<sequence length="90" mass="9666">MNSSGNMCSLDPFTPISFLDVELSIFSGSFAGGGAAVFPALGQGSFRGTTPTELDEYSKAFYQPSYQAYIGFHYYLDSRPEEKGGSPLTS</sequence>
<comment type="caution">
    <text evidence="1">The sequence shown here is derived from an EMBL/GenBank/DDBJ whole genome shotgun (WGS) entry which is preliminary data.</text>
</comment>
<keyword evidence="2" id="KW-1185">Reference proteome</keyword>
<gene>
    <name evidence="1" type="ORF">Bca52824_073932</name>
</gene>
<proteinExistence type="predicted"/>
<dbReference type="EMBL" id="JAAMPC010000014">
    <property type="protein sequence ID" value="KAG2266853.1"/>
    <property type="molecule type" value="Genomic_DNA"/>
</dbReference>